<keyword evidence="2" id="KW-0812">Transmembrane</keyword>
<dbReference type="EMBL" id="MUJZ01010884">
    <property type="protein sequence ID" value="OTF81966.1"/>
    <property type="molecule type" value="Genomic_DNA"/>
</dbReference>
<proteinExistence type="predicted"/>
<sequence length="824" mass="92705">SLQHGNNSSNLIIRLEDLVAEHLDHLHYLNDILLLNIDDLNTVLSDNLLYRLIIPLYMYSFLRIDTKFKTNNSKETNVILSPSIAIFLLTQVFLIISYGALLKTLLLTLISNKRDIEIITEQCEFTQPITSLEAAIEQAIQTTSNQNSSNSSEIFDQSPSHSINNNNDDDNEQPVIATGNNLEPSNENKPKIESNPIINWQDCSFLIALLASLNARIVPSNSELSTNNTVNTVGNSDGNNSESNNLRKSCHSSQIIRIIPDWTSTDDRIILFSLSLILSIVSNKAIDNENYQSIFRPSSTSSSSSDDTANSFYHTLINSLLLIMRQCSSSTSSIRLITFELAVHLFRKLACCPLSSLNDVKTPEESTTSNPGHDHVILSDHQIALLEQAREDACHILRHYYCSIDETIFLNLFRKEAKMFHRHSSSSSTHSSISSSTSASPSRHVRSDQIMSFESNLTLEQLFMNATLLLPPNEIGKDDSNFHLRLPGIDYEKALFFVLRLLSFDVRKSMDNTISDEKAQDFAILLDDPITTSPSVYLDQFIDLENCDLNLCSVTFFHLLNNQHRQPFSGDRYYSQSAPTSRSDSPTLMQNHHTASGRGRIQRFMSIMNEFIVLIEPDDKRYGWGIIQFIARLQDIEKIAVHSKELSHLQTIPPLPEKDDNKSLYIHFDSYQLSSSIVSDTKSMINPRYRNNNNNNNRQQSIVVRFQFNDTVRSTVARNNICKAHKKVLDRNVIAVANLIDVPTSQTSIIRAAGASSASKSCHHDGAKKSTTNHNHTILSRTYAVPGVAVLSKFATGQNSSDSSLNENNNNKLDMNKKRYPYPP</sequence>
<dbReference type="GO" id="GO:0005794">
    <property type="term" value="C:Golgi apparatus"/>
    <property type="evidence" value="ECO:0007669"/>
    <property type="project" value="TreeGrafter"/>
</dbReference>
<feature type="transmembrane region" description="Helical" evidence="2">
    <location>
        <begin position="48"/>
        <end position="66"/>
    </location>
</feature>
<protein>
    <submittedName>
        <fullName evidence="4">CLEC16A-like protein</fullName>
    </submittedName>
</protein>
<feature type="compositionally biased region" description="Low complexity" evidence="1">
    <location>
        <begin position="142"/>
        <end position="152"/>
    </location>
</feature>
<feature type="compositionally biased region" description="Polar residues" evidence="1">
    <location>
        <begin position="574"/>
        <end position="594"/>
    </location>
</feature>
<feature type="compositionally biased region" description="Polar residues" evidence="1">
    <location>
        <begin position="153"/>
        <end position="163"/>
    </location>
</feature>
<dbReference type="InterPro" id="IPR039272">
    <property type="entry name" value="CLEC16A/TT9"/>
</dbReference>
<evidence type="ECO:0000259" key="3">
    <source>
        <dbReference type="Pfam" id="PF19439"/>
    </source>
</evidence>
<feature type="transmembrane region" description="Helical" evidence="2">
    <location>
        <begin position="78"/>
        <end position="101"/>
    </location>
</feature>
<feature type="compositionally biased region" description="Low complexity" evidence="1">
    <location>
        <begin position="799"/>
        <end position="813"/>
    </location>
</feature>
<feature type="compositionally biased region" description="Low complexity" evidence="1">
    <location>
        <begin position="225"/>
        <end position="244"/>
    </location>
</feature>
<reference evidence="4 5" key="1">
    <citation type="submission" date="2017-03" db="EMBL/GenBank/DDBJ databases">
        <title>Genome Survey of Euroglyphus maynei.</title>
        <authorList>
            <person name="Arlian L.G."/>
            <person name="Morgan M.S."/>
            <person name="Rider S.D."/>
        </authorList>
    </citation>
    <scope>NUCLEOTIDE SEQUENCE [LARGE SCALE GENOMIC DNA]</scope>
    <source>
        <strain evidence="4">Arlian Lab</strain>
        <tissue evidence="4">Whole body</tissue>
    </source>
</reference>
<dbReference type="GO" id="GO:1901096">
    <property type="term" value="P:regulation of autophagosome maturation"/>
    <property type="evidence" value="ECO:0007669"/>
    <property type="project" value="TreeGrafter"/>
</dbReference>
<accession>A0A1Y3BQT8</accession>
<feature type="region of interest" description="Disordered" evidence="1">
    <location>
        <begin position="570"/>
        <end position="596"/>
    </location>
</feature>
<name>A0A1Y3BQT8_EURMA</name>
<feature type="region of interest" description="Disordered" evidence="1">
    <location>
        <begin position="224"/>
        <end position="246"/>
    </location>
</feature>
<evidence type="ECO:0000256" key="2">
    <source>
        <dbReference type="SAM" id="Phobius"/>
    </source>
</evidence>
<keyword evidence="2" id="KW-1133">Transmembrane helix</keyword>
<dbReference type="GO" id="GO:0016197">
    <property type="term" value="P:endosomal transport"/>
    <property type="evidence" value="ECO:0007669"/>
    <property type="project" value="TreeGrafter"/>
</dbReference>
<evidence type="ECO:0000313" key="5">
    <source>
        <dbReference type="Proteomes" id="UP000194236"/>
    </source>
</evidence>
<dbReference type="GO" id="GO:0005770">
    <property type="term" value="C:late endosome"/>
    <property type="evidence" value="ECO:0007669"/>
    <property type="project" value="TreeGrafter"/>
</dbReference>
<keyword evidence="5" id="KW-1185">Reference proteome</keyword>
<dbReference type="GO" id="GO:0007034">
    <property type="term" value="P:vacuolar transport"/>
    <property type="evidence" value="ECO:0007669"/>
    <property type="project" value="TreeGrafter"/>
</dbReference>
<evidence type="ECO:0000313" key="4">
    <source>
        <dbReference type="EMBL" id="OTF81966.1"/>
    </source>
</evidence>
<gene>
    <name evidence="4" type="ORF">BLA29_002164</name>
</gene>
<evidence type="ECO:0000256" key="1">
    <source>
        <dbReference type="SAM" id="MobiDB-lite"/>
    </source>
</evidence>
<dbReference type="InterPro" id="IPR045820">
    <property type="entry name" value="CLEC16A/TT9_C"/>
</dbReference>
<feature type="domain" description="CLEC16A/TT9 C-terminal" evidence="3">
    <location>
        <begin position="14"/>
        <end position="420"/>
    </location>
</feature>
<dbReference type="PANTHER" id="PTHR21481:SF0">
    <property type="entry name" value="PROTEIN CLEC16A"/>
    <property type="match status" value="1"/>
</dbReference>
<dbReference type="Proteomes" id="UP000194236">
    <property type="component" value="Unassembled WGS sequence"/>
</dbReference>
<feature type="non-terminal residue" evidence="4">
    <location>
        <position position="1"/>
    </location>
</feature>
<dbReference type="OrthoDB" id="294052at2759"/>
<comment type="caution">
    <text evidence="4">The sequence shown here is derived from an EMBL/GenBank/DDBJ whole genome shotgun (WGS) entry which is preliminary data.</text>
</comment>
<keyword evidence="2" id="KW-0472">Membrane</keyword>
<feature type="compositionally biased region" description="Low complexity" evidence="1">
    <location>
        <begin position="425"/>
        <end position="442"/>
    </location>
</feature>
<feature type="region of interest" description="Disordered" evidence="1">
    <location>
        <begin position="142"/>
        <end position="190"/>
    </location>
</feature>
<organism evidence="4 5">
    <name type="scientific">Euroglyphus maynei</name>
    <name type="common">Mayne's house dust mite</name>
    <dbReference type="NCBI Taxonomy" id="6958"/>
    <lineage>
        <taxon>Eukaryota</taxon>
        <taxon>Metazoa</taxon>
        <taxon>Ecdysozoa</taxon>
        <taxon>Arthropoda</taxon>
        <taxon>Chelicerata</taxon>
        <taxon>Arachnida</taxon>
        <taxon>Acari</taxon>
        <taxon>Acariformes</taxon>
        <taxon>Sarcoptiformes</taxon>
        <taxon>Astigmata</taxon>
        <taxon>Psoroptidia</taxon>
        <taxon>Analgoidea</taxon>
        <taxon>Pyroglyphidae</taxon>
        <taxon>Pyroglyphinae</taxon>
        <taxon>Euroglyphus</taxon>
    </lineage>
</organism>
<dbReference type="AlphaFoldDB" id="A0A1Y3BQT8"/>
<feature type="non-terminal residue" evidence="4">
    <location>
        <position position="824"/>
    </location>
</feature>
<feature type="region of interest" description="Disordered" evidence="1">
    <location>
        <begin position="797"/>
        <end position="824"/>
    </location>
</feature>
<dbReference type="Pfam" id="PF19439">
    <property type="entry name" value="CLEC16A_C"/>
    <property type="match status" value="1"/>
</dbReference>
<dbReference type="PANTHER" id="PTHR21481">
    <property type="entry name" value="PROTEIN CLEC16A"/>
    <property type="match status" value="1"/>
</dbReference>
<feature type="region of interest" description="Disordered" evidence="1">
    <location>
        <begin position="425"/>
        <end position="445"/>
    </location>
</feature>